<dbReference type="Proteomes" id="UP000308267">
    <property type="component" value="Unassembled WGS sequence"/>
</dbReference>
<keyword evidence="4" id="KW-0393">Immunoglobulin domain</keyword>
<evidence type="ECO:0000256" key="4">
    <source>
        <dbReference type="ARBA" id="ARBA00023319"/>
    </source>
</evidence>
<evidence type="ECO:0000313" key="7">
    <source>
        <dbReference type="EMBL" id="TGZ74936.1"/>
    </source>
</evidence>
<comment type="caution">
    <text evidence="7">The sequence shown here is derived from an EMBL/GenBank/DDBJ whole genome shotgun (WGS) entry which is preliminary data.</text>
</comment>
<feature type="domain" description="Ig-like" evidence="6">
    <location>
        <begin position="138"/>
        <end position="248"/>
    </location>
</feature>
<dbReference type="CDD" id="cd00096">
    <property type="entry name" value="Ig"/>
    <property type="match status" value="2"/>
</dbReference>
<feature type="signal peptide" evidence="5">
    <location>
        <begin position="1"/>
        <end position="21"/>
    </location>
</feature>
<dbReference type="AlphaFoldDB" id="A0A4S2ME04"/>
<keyword evidence="2" id="KW-0677">Repeat</keyword>
<reference evidence="7 8" key="1">
    <citation type="journal article" date="2019" name="BMC Genomics">
        <title>New insights from Opisthorchis felineus genome: update on genomics of the epidemiologically important liver flukes.</title>
        <authorList>
            <person name="Ershov N.I."/>
            <person name="Mordvinov V.A."/>
            <person name="Prokhortchouk E.B."/>
            <person name="Pakharukova M.Y."/>
            <person name="Gunbin K.V."/>
            <person name="Ustyantsev K."/>
            <person name="Genaev M.A."/>
            <person name="Blinov A.G."/>
            <person name="Mazur A."/>
            <person name="Boulygina E."/>
            <person name="Tsygankova S."/>
            <person name="Khrameeva E."/>
            <person name="Chekanov N."/>
            <person name="Fan G."/>
            <person name="Xiao A."/>
            <person name="Zhang H."/>
            <person name="Xu X."/>
            <person name="Yang H."/>
            <person name="Solovyev V."/>
            <person name="Lee S.M."/>
            <person name="Liu X."/>
            <person name="Afonnikov D.A."/>
            <person name="Skryabin K.G."/>
        </authorList>
    </citation>
    <scope>NUCLEOTIDE SEQUENCE [LARGE SCALE GENOMIC DNA]</scope>
    <source>
        <strain evidence="7">AK-0245</strain>
        <tissue evidence="7">Whole organism</tissue>
    </source>
</reference>
<dbReference type="PANTHER" id="PTHR12231">
    <property type="entry name" value="CTX-RELATED TYPE I TRANSMEMBRANE PROTEIN"/>
    <property type="match status" value="1"/>
</dbReference>
<dbReference type="SUPFAM" id="SSF48726">
    <property type="entry name" value="Immunoglobulin"/>
    <property type="match status" value="3"/>
</dbReference>
<feature type="domain" description="Ig-like" evidence="6">
    <location>
        <begin position="23"/>
        <end position="133"/>
    </location>
</feature>
<sequence>MKTIFHFLSHLIVHFWNICIGEQTITQRTVFTNAENMVTAVNGSKAELDCQLNVDLDPSEMDNVTWVRAPRQILTRGIFRVTEDPRISTAPLVLLKRRDFSLFIHPVLFEDAGEYRCAITLKNNVYIRTVTLKVLLPPKITRSPVPFLKVDEGASLEITCVAKGYPNPQTNWFVSKRSPNMFARLDQRNQTFQDLIPVTEKFSDFAGKILSLNGTLWITKLHRNMNGYLVCVAQNGVPPDDTTTLELSVRFPPDIQMANRVIKQSLGMNTVLSCTVFANPPGTVQWYFNQKTRIIASSCDILSNEEKKHCLLEHRPHPNNVLAPIISKLTIFRLNSADFGDYTCSVSNIMGERYGTTSLQRITESYQLLAKRPQLENSTAENQHILATKPVPVLFTKTSVQRKMGQVKNLAWKQHSNLQRPSRNEAPISAMDWSVYLLCITIPCIQL</sequence>
<gene>
    <name evidence="7" type="ORF">CRM22_000678</name>
</gene>
<evidence type="ECO:0000256" key="2">
    <source>
        <dbReference type="ARBA" id="ARBA00022737"/>
    </source>
</evidence>
<dbReference type="SMART" id="SM00408">
    <property type="entry name" value="IGc2"/>
    <property type="match status" value="3"/>
</dbReference>
<evidence type="ECO:0000313" key="8">
    <source>
        <dbReference type="Proteomes" id="UP000308267"/>
    </source>
</evidence>
<dbReference type="Gene3D" id="2.60.40.10">
    <property type="entry name" value="Immunoglobulins"/>
    <property type="match status" value="3"/>
</dbReference>
<dbReference type="EMBL" id="SJOL01001349">
    <property type="protein sequence ID" value="TGZ74936.1"/>
    <property type="molecule type" value="Genomic_DNA"/>
</dbReference>
<dbReference type="InterPro" id="IPR036179">
    <property type="entry name" value="Ig-like_dom_sf"/>
</dbReference>
<evidence type="ECO:0000259" key="6">
    <source>
        <dbReference type="PROSITE" id="PS50835"/>
    </source>
</evidence>
<dbReference type="SMART" id="SM00409">
    <property type="entry name" value="IG"/>
    <property type="match status" value="3"/>
</dbReference>
<dbReference type="Pfam" id="PF07686">
    <property type="entry name" value="V-set"/>
    <property type="match status" value="1"/>
</dbReference>
<proteinExistence type="predicted"/>
<dbReference type="GO" id="GO:0043005">
    <property type="term" value="C:neuron projection"/>
    <property type="evidence" value="ECO:0007669"/>
    <property type="project" value="TreeGrafter"/>
</dbReference>
<organism evidence="7 8">
    <name type="scientific">Opisthorchis felineus</name>
    <dbReference type="NCBI Taxonomy" id="147828"/>
    <lineage>
        <taxon>Eukaryota</taxon>
        <taxon>Metazoa</taxon>
        <taxon>Spiralia</taxon>
        <taxon>Lophotrochozoa</taxon>
        <taxon>Platyhelminthes</taxon>
        <taxon>Trematoda</taxon>
        <taxon>Digenea</taxon>
        <taxon>Opisthorchiida</taxon>
        <taxon>Opisthorchiata</taxon>
        <taxon>Opisthorchiidae</taxon>
        <taxon>Opisthorchis</taxon>
    </lineage>
</organism>
<dbReference type="STRING" id="147828.A0A4S2ME04"/>
<feature type="chain" id="PRO_5020716339" description="Ig-like domain-containing protein" evidence="5">
    <location>
        <begin position="22"/>
        <end position="447"/>
    </location>
</feature>
<evidence type="ECO:0000256" key="5">
    <source>
        <dbReference type="SAM" id="SignalP"/>
    </source>
</evidence>
<dbReference type="OrthoDB" id="10012075at2759"/>
<protein>
    <recommendedName>
        <fullName evidence="6">Ig-like domain-containing protein</fullName>
    </recommendedName>
</protein>
<keyword evidence="8" id="KW-1185">Reference proteome</keyword>
<keyword evidence="1 5" id="KW-0732">Signal</keyword>
<dbReference type="PANTHER" id="PTHR12231:SF253">
    <property type="entry name" value="DPR-INTERACTING PROTEIN ETA, ISOFORM B-RELATED"/>
    <property type="match status" value="1"/>
</dbReference>
<dbReference type="PROSITE" id="PS50835">
    <property type="entry name" value="IG_LIKE"/>
    <property type="match status" value="3"/>
</dbReference>
<dbReference type="Pfam" id="PF13927">
    <property type="entry name" value="Ig_3"/>
    <property type="match status" value="2"/>
</dbReference>
<dbReference type="InterPro" id="IPR013783">
    <property type="entry name" value="Ig-like_fold"/>
</dbReference>
<feature type="domain" description="Ig-like" evidence="6">
    <location>
        <begin position="253"/>
        <end position="363"/>
    </location>
</feature>
<dbReference type="InterPro" id="IPR013106">
    <property type="entry name" value="Ig_V-set"/>
</dbReference>
<dbReference type="InterPro" id="IPR007110">
    <property type="entry name" value="Ig-like_dom"/>
</dbReference>
<evidence type="ECO:0000256" key="3">
    <source>
        <dbReference type="ARBA" id="ARBA00023157"/>
    </source>
</evidence>
<dbReference type="InterPro" id="IPR003598">
    <property type="entry name" value="Ig_sub2"/>
</dbReference>
<keyword evidence="3" id="KW-1015">Disulfide bond</keyword>
<name>A0A4S2ME04_OPIFE</name>
<accession>A0A4S2ME04</accession>
<dbReference type="InterPro" id="IPR051170">
    <property type="entry name" value="Neural/epithelial_adhesion"/>
</dbReference>
<evidence type="ECO:0000256" key="1">
    <source>
        <dbReference type="ARBA" id="ARBA00022729"/>
    </source>
</evidence>
<dbReference type="InterPro" id="IPR003599">
    <property type="entry name" value="Ig_sub"/>
</dbReference>